<protein>
    <submittedName>
        <fullName evidence="8">OPT oligopeptide transporter protein</fullName>
    </submittedName>
</protein>
<evidence type="ECO:0000256" key="6">
    <source>
        <dbReference type="SAM" id="MobiDB-lite"/>
    </source>
</evidence>
<feature type="region of interest" description="Disordered" evidence="6">
    <location>
        <begin position="1"/>
        <end position="38"/>
    </location>
</feature>
<dbReference type="KEGG" id="pbap:Pla133_29230"/>
<feature type="transmembrane region" description="Helical" evidence="7">
    <location>
        <begin position="69"/>
        <end position="91"/>
    </location>
</feature>
<keyword evidence="9" id="KW-1185">Reference proteome</keyword>
<keyword evidence="5 7" id="KW-0472">Membrane</keyword>
<feature type="transmembrane region" description="Helical" evidence="7">
    <location>
        <begin position="321"/>
        <end position="340"/>
    </location>
</feature>
<evidence type="ECO:0000256" key="3">
    <source>
        <dbReference type="ARBA" id="ARBA00022692"/>
    </source>
</evidence>
<feature type="transmembrane region" description="Helical" evidence="7">
    <location>
        <begin position="481"/>
        <end position="502"/>
    </location>
</feature>
<feature type="transmembrane region" description="Helical" evidence="7">
    <location>
        <begin position="606"/>
        <end position="628"/>
    </location>
</feature>
<feature type="compositionally biased region" description="Low complexity" evidence="6">
    <location>
        <begin position="13"/>
        <end position="25"/>
    </location>
</feature>
<dbReference type="EMBL" id="CP036287">
    <property type="protein sequence ID" value="QDU67834.1"/>
    <property type="molecule type" value="Genomic_DNA"/>
</dbReference>
<name>A0A518BLJ0_9BACT</name>
<evidence type="ECO:0000256" key="5">
    <source>
        <dbReference type="ARBA" id="ARBA00023136"/>
    </source>
</evidence>
<gene>
    <name evidence="8" type="ORF">Pla133_29230</name>
</gene>
<accession>A0A518BLJ0</accession>
<feature type="transmembrane region" description="Helical" evidence="7">
    <location>
        <begin position="419"/>
        <end position="438"/>
    </location>
</feature>
<sequence length="632" mass="65211" precursor="true">MSNSEQVPPPASPGDSPSAIAPGGAYRAPETQPPGKQGPYREVTISSIVFGIVVGALLNASITYSGLKIGFTVGGSAVAAVLGWGVLRGILRKGTIVENNIGQTIASSVNTSNSGVIFTVPVLFLLGLQSTWGWTDWVWLAAACAAGAILGVAFIIPTRKQMIELDRLRFPTGTAVATVLRSPGEGIQKSLVLVVGILVAMVVTFLVQVPQLNKVFGGLDWPTLSQLGIPILGDETIDLTIPMAAALGDFWRPELTFVWAIAPFALGAGFITGRPGLVVLAGGILAYWVITPIAFANDWVAFGTSAEAAAAVVRGAMNRPLGIGMLLGGALVGLLLALPAMRGAFSSSGSSSKSGRGREEMPMWVLAIAIPAAFAVLFFAARSTITDGSMGQAALIAGMGTAWMWFAGIVIAQCTGMTDWSPISGIALVTVLICMFLTDMQVIPAVMIGAAVCVAMTLCADMMQDLKTGHLVGAKPIRQQIVEMSVVWIGPAIALLVVYLIAQNNLTTVGVPFGDGTDVPAAQAVALQAVIESMRGGDAPIHLYGMGAAIGVVLSLSGLGGLGVLVGLSMYLPLMYLLPYGLGCLIQMFCIAVKGRGWTERWGLPFAAGLLVGEGMVGVVVAGVAFIFGGAA</sequence>
<dbReference type="Proteomes" id="UP000316921">
    <property type="component" value="Chromosome"/>
</dbReference>
<keyword evidence="4 7" id="KW-1133">Transmembrane helix</keyword>
<organism evidence="8 9">
    <name type="scientific">Engelhardtia mirabilis</name>
    <dbReference type="NCBI Taxonomy" id="2528011"/>
    <lineage>
        <taxon>Bacteria</taxon>
        <taxon>Pseudomonadati</taxon>
        <taxon>Planctomycetota</taxon>
        <taxon>Planctomycetia</taxon>
        <taxon>Planctomycetia incertae sedis</taxon>
        <taxon>Engelhardtia</taxon>
    </lineage>
</organism>
<dbReference type="PANTHER" id="PTHR31645">
    <property type="entry name" value="OLIGOPEPTIDE TRANSPORTER YGL114W-RELATED"/>
    <property type="match status" value="1"/>
</dbReference>
<dbReference type="PANTHER" id="PTHR31645:SF0">
    <property type="entry name" value="OLIGOPEPTIDE TRANSPORTER YGL114W-RELATED"/>
    <property type="match status" value="1"/>
</dbReference>
<evidence type="ECO:0000256" key="2">
    <source>
        <dbReference type="ARBA" id="ARBA00022448"/>
    </source>
</evidence>
<feature type="transmembrane region" description="Helical" evidence="7">
    <location>
        <begin position="43"/>
        <end position="63"/>
    </location>
</feature>
<feature type="transmembrane region" description="Helical" evidence="7">
    <location>
        <begin position="361"/>
        <end position="381"/>
    </location>
</feature>
<evidence type="ECO:0000313" key="9">
    <source>
        <dbReference type="Proteomes" id="UP000316921"/>
    </source>
</evidence>
<feature type="transmembrane region" description="Helical" evidence="7">
    <location>
        <begin position="112"/>
        <end position="131"/>
    </location>
</feature>
<feature type="transmembrane region" description="Helical" evidence="7">
    <location>
        <begin position="574"/>
        <end position="594"/>
    </location>
</feature>
<evidence type="ECO:0000256" key="1">
    <source>
        <dbReference type="ARBA" id="ARBA00004141"/>
    </source>
</evidence>
<feature type="transmembrane region" description="Helical" evidence="7">
    <location>
        <begin position="191"/>
        <end position="209"/>
    </location>
</feature>
<dbReference type="Pfam" id="PF03169">
    <property type="entry name" value="OPT"/>
    <property type="match status" value="1"/>
</dbReference>
<dbReference type="GO" id="GO:0035673">
    <property type="term" value="F:oligopeptide transmembrane transporter activity"/>
    <property type="evidence" value="ECO:0007669"/>
    <property type="project" value="InterPro"/>
</dbReference>
<feature type="transmembrane region" description="Helical" evidence="7">
    <location>
        <begin position="277"/>
        <end position="295"/>
    </location>
</feature>
<dbReference type="AlphaFoldDB" id="A0A518BLJ0"/>
<feature type="transmembrane region" description="Helical" evidence="7">
    <location>
        <begin position="137"/>
        <end position="157"/>
    </location>
</feature>
<proteinExistence type="predicted"/>
<evidence type="ECO:0000256" key="7">
    <source>
        <dbReference type="SAM" id="Phobius"/>
    </source>
</evidence>
<evidence type="ECO:0000313" key="8">
    <source>
        <dbReference type="EMBL" id="QDU67834.1"/>
    </source>
</evidence>
<feature type="transmembrane region" description="Helical" evidence="7">
    <location>
        <begin position="543"/>
        <end position="567"/>
    </location>
</feature>
<dbReference type="RefSeq" id="WP_419191532.1">
    <property type="nucleotide sequence ID" value="NZ_CP036287.1"/>
</dbReference>
<feature type="transmembrane region" description="Helical" evidence="7">
    <location>
        <begin position="393"/>
        <end position="412"/>
    </location>
</feature>
<evidence type="ECO:0000256" key="4">
    <source>
        <dbReference type="ARBA" id="ARBA00022989"/>
    </source>
</evidence>
<keyword evidence="3 7" id="KW-0812">Transmembrane</keyword>
<dbReference type="GO" id="GO:0016020">
    <property type="term" value="C:membrane"/>
    <property type="evidence" value="ECO:0007669"/>
    <property type="project" value="UniProtKB-SubCell"/>
</dbReference>
<comment type="subcellular location">
    <subcellularLocation>
        <location evidence="1">Membrane</location>
        <topology evidence="1">Multi-pass membrane protein</topology>
    </subcellularLocation>
</comment>
<dbReference type="InterPro" id="IPR004813">
    <property type="entry name" value="OPT"/>
</dbReference>
<dbReference type="InterPro" id="IPR045035">
    <property type="entry name" value="YSL-like"/>
</dbReference>
<reference evidence="8 9" key="1">
    <citation type="submission" date="2019-02" db="EMBL/GenBank/DDBJ databases">
        <title>Deep-cultivation of Planctomycetes and their phenomic and genomic characterization uncovers novel biology.</title>
        <authorList>
            <person name="Wiegand S."/>
            <person name="Jogler M."/>
            <person name="Boedeker C."/>
            <person name="Pinto D."/>
            <person name="Vollmers J."/>
            <person name="Rivas-Marin E."/>
            <person name="Kohn T."/>
            <person name="Peeters S.H."/>
            <person name="Heuer A."/>
            <person name="Rast P."/>
            <person name="Oberbeckmann S."/>
            <person name="Bunk B."/>
            <person name="Jeske O."/>
            <person name="Meyerdierks A."/>
            <person name="Storesund J.E."/>
            <person name="Kallscheuer N."/>
            <person name="Luecker S."/>
            <person name="Lage O.M."/>
            <person name="Pohl T."/>
            <person name="Merkel B.J."/>
            <person name="Hornburger P."/>
            <person name="Mueller R.-W."/>
            <person name="Bruemmer F."/>
            <person name="Labrenz M."/>
            <person name="Spormann A.M."/>
            <person name="Op den Camp H."/>
            <person name="Overmann J."/>
            <person name="Amann R."/>
            <person name="Jetten M.S.M."/>
            <person name="Mascher T."/>
            <person name="Medema M.H."/>
            <person name="Devos D.P."/>
            <person name="Kaster A.-K."/>
            <person name="Ovreas L."/>
            <person name="Rohde M."/>
            <person name="Galperin M.Y."/>
            <person name="Jogler C."/>
        </authorList>
    </citation>
    <scope>NUCLEOTIDE SEQUENCE [LARGE SCALE GENOMIC DNA]</scope>
    <source>
        <strain evidence="8 9">Pla133</strain>
    </source>
</reference>
<keyword evidence="2" id="KW-0813">Transport</keyword>
<feature type="transmembrane region" description="Helical" evidence="7">
    <location>
        <begin position="444"/>
        <end position="460"/>
    </location>
</feature>